<feature type="region of interest" description="Disordered" evidence="1">
    <location>
        <begin position="475"/>
        <end position="503"/>
    </location>
</feature>
<keyword evidence="4" id="KW-1185">Reference proteome</keyword>
<reference evidence="3" key="4">
    <citation type="submission" date="2015-06" db="UniProtKB">
        <authorList>
            <consortium name="EnsemblFungi"/>
        </authorList>
    </citation>
    <scope>IDENTIFICATION</scope>
</reference>
<feature type="region of interest" description="Disordered" evidence="1">
    <location>
        <begin position="185"/>
        <end position="415"/>
    </location>
</feature>
<feature type="compositionally biased region" description="Polar residues" evidence="1">
    <location>
        <begin position="1"/>
        <end position="11"/>
    </location>
</feature>
<feature type="compositionally biased region" description="Polar residues" evidence="1">
    <location>
        <begin position="229"/>
        <end position="242"/>
    </location>
</feature>
<protein>
    <submittedName>
        <fullName evidence="2 3">Uncharacterized protein</fullName>
    </submittedName>
</protein>
<feature type="compositionally biased region" description="Basic and acidic residues" evidence="1">
    <location>
        <begin position="40"/>
        <end position="51"/>
    </location>
</feature>
<feature type="compositionally biased region" description="Basic and acidic residues" evidence="1">
    <location>
        <begin position="250"/>
        <end position="262"/>
    </location>
</feature>
<evidence type="ECO:0000313" key="3">
    <source>
        <dbReference type="EnsemblFungi" id="MVLG_06159T0"/>
    </source>
</evidence>
<dbReference type="HOGENOM" id="CLU_345524_0_0_1"/>
<organism evidence="2">
    <name type="scientific">Microbotryum lychnidis-dioicae (strain p1A1 Lamole / MvSl-1064)</name>
    <name type="common">Anther smut fungus</name>
    <dbReference type="NCBI Taxonomy" id="683840"/>
    <lineage>
        <taxon>Eukaryota</taxon>
        <taxon>Fungi</taxon>
        <taxon>Dikarya</taxon>
        <taxon>Basidiomycota</taxon>
        <taxon>Pucciniomycotina</taxon>
        <taxon>Microbotryomycetes</taxon>
        <taxon>Microbotryales</taxon>
        <taxon>Microbotryaceae</taxon>
        <taxon>Microbotryum</taxon>
    </lineage>
</organism>
<feature type="compositionally biased region" description="Low complexity" evidence="1">
    <location>
        <begin position="204"/>
        <end position="223"/>
    </location>
</feature>
<dbReference type="Proteomes" id="UP000017200">
    <property type="component" value="Unassembled WGS sequence"/>
</dbReference>
<feature type="compositionally biased region" description="Polar residues" evidence="1">
    <location>
        <begin position="307"/>
        <end position="345"/>
    </location>
</feature>
<reference evidence="2" key="2">
    <citation type="submission" date="2010-11" db="EMBL/GenBank/DDBJ databases">
        <authorList>
            <consortium name="The Broad Institute Genome Sequencing Platform"/>
            <person name="Earl A."/>
            <person name="Ward D."/>
            <person name="Feldgarden M."/>
            <person name="Gevers D."/>
            <person name="Butler R."/>
            <person name="Young S.K."/>
            <person name="Zeng Q."/>
            <person name="Gargeya S."/>
            <person name="Fitzgerald M."/>
            <person name="Haas B."/>
            <person name="Abouelleil A."/>
            <person name="Alvarado L."/>
            <person name="Arachchi H.M."/>
            <person name="Berlin A."/>
            <person name="Brown A."/>
            <person name="Chapman S.B."/>
            <person name="Chen Z."/>
            <person name="Dunbar C."/>
            <person name="Freedman E."/>
            <person name="Gearin G."/>
            <person name="Gellesch M."/>
            <person name="Goldberg J."/>
            <person name="Griggs A."/>
            <person name="Gujja S."/>
            <person name="Heilman E."/>
            <person name="Heiman D."/>
            <person name="Howarth C."/>
            <person name="Larson L."/>
            <person name="Lui A."/>
            <person name="MacDonald P.J.P."/>
            <person name="Mehta T."/>
            <person name="Montmayeur A."/>
            <person name="Murphy C."/>
            <person name="Neiman D."/>
            <person name="Pearson M."/>
            <person name="Priest M."/>
            <person name="Roberts A."/>
            <person name="Saif S."/>
            <person name="Shea T."/>
            <person name="Shenoy N."/>
            <person name="Sisk P."/>
            <person name="Stolte C."/>
            <person name="Sykes S."/>
            <person name="White J."/>
            <person name="Yandava C."/>
            <person name="Wortman J."/>
            <person name="Nusbaum C."/>
            <person name="Birren B."/>
        </authorList>
    </citation>
    <scope>NUCLEOTIDE SEQUENCE</scope>
    <source>
        <strain evidence="2">P1A1 Lamole</strain>
    </source>
</reference>
<feature type="compositionally biased region" description="Low complexity" evidence="1">
    <location>
        <begin position="475"/>
        <end position="493"/>
    </location>
</feature>
<feature type="compositionally biased region" description="Basic and acidic residues" evidence="1">
    <location>
        <begin position="60"/>
        <end position="69"/>
    </location>
</feature>
<evidence type="ECO:0000313" key="4">
    <source>
        <dbReference type="Proteomes" id="UP000017200"/>
    </source>
</evidence>
<feature type="compositionally biased region" description="Basic residues" evidence="1">
    <location>
        <begin position="808"/>
        <end position="818"/>
    </location>
</feature>
<dbReference type="EMBL" id="GL541743">
    <property type="protein sequence ID" value="KDE03352.1"/>
    <property type="molecule type" value="Genomic_DNA"/>
</dbReference>
<gene>
    <name evidence="2" type="ORF">MVLG_06159</name>
</gene>
<dbReference type="EnsemblFungi" id="MVLG_06159T0">
    <property type="protein sequence ID" value="MVLG_06159T0"/>
    <property type="gene ID" value="MVLG_06159"/>
</dbReference>
<accession>U5HGE9</accession>
<reference evidence="4" key="1">
    <citation type="submission" date="2010-11" db="EMBL/GenBank/DDBJ databases">
        <title>The genome sequence of Microbotryum violaceum strain p1A1 Lamole.</title>
        <authorList>
            <person name="Cuomo C."/>
            <person name="Perlin M."/>
            <person name="Young S.K."/>
            <person name="Zeng Q."/>
            <person name="Gargeya S."/>
            <person name="Alvarado L."/>
            <person name="Berlin A."/>
            <person name="Chapman S.B."/>
            <person name="Chen Z."/>
            <person name="Freedman E."/>
            <person name="Gellesch M."/>
            <person name="Goldberg J."/>
            <person name="Griggs A."/>
            <person name="Gujja S."/>
            <person name="Heilman E."/>
            <person name="Heiman D."/>
            <person name="Howarth C."/>
            <person name="Mehta T."/>
            <person name="Neiman D."/>
            <person name="Pearson M."/>
            <person name="Roberts A."/>
            <person name="Saif S."/>
            <person name="Shea T."/>
            <person name="Shenoy N."/>
            <person name="Sisk P."/>
            <person name="Stolte C."/>
            <person name="Sykes S."/>
            <person name="White J."/>
            <person name="Yandava C."/>
            <person name="Haas B."/>
            <person name="Nusbaum C."/>
            <person name="Birren B."/>
        </authorList>
    </citation>
    <scope>NUCLEOTIDE SEQUENCE [LARGE SCALE GENOMIC DNA]</scope>
    <source>
        <strain evidence="4">p1A1 Lamole</strain>
    </source>
</reference>
<dbReference type="EMBL" id="AEIJ01000689">
    <property type="status" value="NOT_ANNOTATED_CDS"/>
    <property type="molecule type" value="Genomic_DNA"/>
</dbReference>
<evidence type="ECO:0000256" key="1">
    <source>
        <dbReference type="SAM" id="MobiDB-lite"/>
    </source>
</evidence>
<feature type="compositionally biased region" description="Basic and acidic residues" evidence="1">
    <location>
        <begin position="86"/>
        <end position="95"/>
    </location>
</feature>
<feature type="region of interest" description="Disordered" evidence="1">
    <location>
        <begin position="1"/>
        <end position="170"/>
    </location>
</feature>
<sequence>MTRTNADSSAKASPIPVDLGSTPATSSDEGDWSDWSPSEHSTEGEDLHDEASFDLVQSHEWSEGIDHRPAFLTKTRIRVNRQVGGHRSERSRTPSHDGSSVAASASGDERMRLSFPDPLHASSEASIAFDAPSEGSSASLVGQDSDGDAEDEHGVPDTTSHPNSEVEYSFLLDAKEDMLFDTKSEPIKVNSAPPVSDVPQQLVDGPAAADASSPSSSSGPPSGCAVAQWVQSTVQASQSSFPTPLDQDQDEKINFDHLDSSRPRTPSADHTLPATTASFDGDTPGNVKDETRLVNVDGANSKHEIMFSTSQERLLSNESPSDSQASLRSVDSNMTILASSPSNRAKSPAVLGPPIGLRKRSTQQASSPSSSKEPSTSTTSAVPFSSSLATAAASPANAQESQAANTNPSEAPSSEDCAEIEYFDLSKNRVCRDTSAQFWIRSTSALVVLSVIIVGLGCGFLPARHGNLATMDQRVVSNSSSQSRPISGGSSQPASGHGEAGSKLKPTLAVTPAILDQVDVASAPIVPVQRAADVDPVAMTKAPVARRPSSRGSHASAYRMVRPFQGQVEEVIPRSESFRDERCPCQCPKDHGESTTDEEDDFWSQPSDSNSLAIFKALVDAAQAQASTLVKYASASETALRESKKRIKRLGQDADRQAKKMGRDFDHMARRAAHLNGHARRQSVKMGTSLHHLFYRTGERSHLRNADYARIKKHMVKLEQRMKQAIELLPDRSEQLRREGKKVAEVVTRCVVEAKWMVESWRNGEIDLLRIREDGFKFKQCDAHGVKDEQKCKARRKMAKERGGKGKAPGRKRRGLWR</sequence>
<proteinExistence type="predicted"/>
<name>U5HGE9_USTV1</name>
<reference evidence="2 4" key="3">
    <citation type="journal article" date="2015" name="BMC Genomics">
        <title>Sex and parasites: genomic and transcriptomic analysis of Microbotryum lychnidis-dioicae, the biotrophic and plant-castrating anther smut fungus.</title>
        <authorList>
            <person name="Perlin M.H."/>
            <person name="Amselem J."/>
            <person name="Fontanillas E."/>
            <person name="Toh S.S."/>
            <person name="Chen Z."/>
            <person name="Goldberg J."/>
            <person name="Duplessis S."/>
            <person name="Henrissat B."/>
            <person name="Young S."/>
            <person name="Zeng Q."/>
            <person name="Aguileta G."/>
            <person name="Petit E."/>
            <person name="Badouin H."/>
            <person name="Andrews J."/>
            <person name="Razeeq D."/>
            <person name="Gabaldon T."/>
            <person name="Quesneville H."/>
            <person name="Giraud T."/>
            <person name="Hood M.E."/>
            <person name="Schultz D.J."/>
            <person name="Cuomo C.A."/>
        </authorList>
    </citation>
    <scope>NUCLEOTIDE SEQUENCE [LARGE SCALE GENOMIC DNA]</scope>
    <source>
        <strain evidence="2">P1A1 Lamole</strain>
        <strain evidence="4">p1A1 Lamole</strain>
    </source>
</reference>
<dbReference type="InParanoid" id="U5HGE9"/>
<feature type="compositionally biased region" description="Low complexity" evidence="1">
    <location>
        <begin position="362"/>
        <end position="404"/>
    </location>
</feature>
<evidence type="ECO:0000313" key="2">
    <source>
        <dbReference type="EMBL" id="KDE03352.1"/>
    </source>
</evidence>
<dbReference type="AlphaFoldDB" id="U5HGE9"/>
<dbReference type="OrthoDB" id="2536902at2759"/>
<feature type="region of interest" description="Disordered" evidence="1">
    <location>
        <begin position="791"/>
        <end position="818"/>
    </location>
</feature>